<proteinExistence type="inferred from homology"/>
<dbReference type="FunCoup" id="C5E3S8">
    <property type="interactions" value="34"/>
</dbReference>
<dbReference type="OMA" id="GWLPQII"/>
<evidence type="ECO:0000256" key="4">
    <source>
        <dbReference type="ARBA" id="ARBA00022807"/>
    </source>
</evidence>
<dbReference type="InterPro" id="IPR051297">
    <property type="entry name" value="PalB/RIM13"/>
</dbReference>
<comment type="similarity">
    <text evidence="1">Belongs to the peptidase C2 family. PalB/RIM13 subfamily.</text>
</comment>
<feature type="compositionally biased region" description="Polar residues" evidence="6">
    <location>
        <begin position="97"/>
        <end position="118"/>
    </location>
</feature>
<keyword evidence="8" id="KW-1185">Reference proteome</keyword>
<dbReference type="SUPFAM" id="SSF54001">
    <property type="entry name" value="Cysteine proteinases"/>
    <property type="match status" value="1"/>
</dbReference>
<organism evidence="7 8">
    <name type="scientific">Lachancea thermotolerans (strain ATCC 56472 / CBS 6340 / NRRL Y-8284)</name>
    <name type="common">Yeast</name>
    <name type="synonym">Kluyveromyces thermotolerans</name>
    <dbReference type="NCBI Taxonomy" id="559295"/>
    <lineage>
        <taxon>Eukaryota</taxon>
        <taxon>Fungi</taxon>
        <taxon>Dikarya</taxon>
        <taxon>Ascomycota</taxon>
        <taxon>Saccharomycotina</taxon>
        <taxon>Saccharomycetes</taxon>
        <taxon>Saccharomycetales</taxon>
        <taxon>Saccharomycetaceae</taxon>
        <taxon>Lachancea</taxon>
    </lineage>
</organism>
<evidence type="ECO:0000256" key="2">
    <source>
        <dbReference type="ARBA" id="ARBA00022670"/>
    </source>
</evidence>
<evidence type="ECO:0000256" key="3">
    <source>
        <dbReference type="ARBA" id="ARBA00022801"/>
    </source>
</evidence>
<evidence type="ECO:0000313" key="8">
    <source>
        <dbReference type="Proteomes" id="UP000002036"/>
    </source>
</evidence>
<dbReference type="InterPro" id="IPR038765">
    <property type="entry name" value="Papain-like_cys_pep_sf"/>
</dbReference>
<dbReference type="SUPFAM" id="SSF49758">
    <property type="entry name" value="Calpain large subunit, middle domain (domain III)"/>
    <property type="match status" value="1"/>
</dbReference>
<dbReference type="KEGG" id="lth:KLTH0H16016g"/>
<evidence type="ECO:0000313" key="7">
    <source>
        <dbReference type="EMBL" id="CAR30689.1"/>
    </source>
</evidence>
<dbReference type="GO" id="GO:0004197">
    <property type="term" value="F:cysteine-type endopeptidase activity"/>
    <property type="evidence" value="ECO:0007669"/>
    <property type="project" value="TreeGrafter"/>
</dbReference>
<keyword evidence="2" id="KW-0645">Protease</keyword>
<dbReference type="AlphaFoldDB" id="C5E3S8"/>
<dbReference type="RefSeq" id="XP_002556551.1">
    <property type="nucleotide sequence ID" value="XM_002556505.1"/>
</dbReference>
<evidence type="ECO:0000256" key="1">
    <source>
        <dbReference type="ARBA" id="ARBA00010193"/>
    </source>
</evidence>
<dbReference type="PANTHER" id="PTHR46143:SF1">
    <property type="entry name" value="CALPAIN-7"/>
    <property type="match status" value="1"/>
</dbReference>
<dbReference type="GeneID" id="8294917"/>
<dbReference type="InterPro" id="IPR036213">
    <property type="entry name" value="Calpain_III_sf"/>
</dbReference>
<evidence type="ECO:0000256" key="5">
    <source>
        <dbReference type="ARBA" id="ARBA00042255"/>
    </source>
</evidence>
<dbReference type="STRING" id="559295.C5E3S8"/>
<dbReference type="Proteomes" id="UP000002036">
    <property type="component" value="Chromosome H"/>
</dbReference>
<reference evidence="7 8" key="1">
    <citation type="journal article" date="2009" name="Genome Res.">
        <title>Comparative genomics of protoploid Saccharomycetaceae.</title>
        <authorList>
            <consortium name="The Genolevures Consortium"/>
            <person name="Souciet J.-L."/>
            <person name="Dujon B."/>
            <person name="Gaillardin C."/>
            <person name="Johnston M."/>
            <person name="Baret P.V."/>
            <person name="Cliften P."/>
            <person name="Sherman D.J."/>
            <person name="Weissenbach J."/>
            <person name="Westhof E."/>
            <person name="Wincker P."/>
            <person name="Jubin C."/>
            <person name="Poulain J."/>
            <person name="Barbe V."/>
            <person name="Segurens B."/>
            <person name="Artiguenave F."/>
            <person name="Anthouard V."/>
            <person name="Vacherie B."/>
            <person name="Val M.-E."/>
            <person name="Fulton R.S."/>
            <person name="Minx P."/>
            <person name="Wilson R."/>
            <person name="Durrens P."/>
            <person name="Jean G."/>
            <person name="Marck C."/>
            <person name="Martin T."/>
            <person name="Nikolski M."/>
            <person name="Rolland T."/>
            <person name="Seret M.-L."/>
            <person name="Casaregola S."/>
            <person name="Despons L."/>
            <person name="Fairhead C."/>
            <person name="Fischer G."/>
            <person name="Lafontaine I."/>
            <person name="Leh V."/>
            <person name="Lemaire M."/>
            <person name="de Montigny J."/>
            <person name="Neuveglise C."/>
            <person name="Thierry A."/>
            <person name="Blanc-Lenfle I."/>
            <person name="Bleykasten C."/>
            <person name="Diffels J."/>
            <person name="Fritsch E."/>
            <person name="Frangeul L."/>
            <person name="Goeffon A."/>
            <person name="Jauniaux N."/>
            <person name="Kachouri-Lafond R."/>
            <person name="Payen C."/>
            <person name="Potier S."/>
            <person name="Pribylova L."/>
            <person name="Ozanne C."/>
            <person name="Richard G.-F."/>
            <person name="Sacerdot C."/>
            <person name="Straub M.-L."/>
            <person name="Talla E."/>
        </authorList>
    </citation>
    <scope>NUCLEOTIDE SEQUENCE [LARGE SCALE GENOMIC DNA]</scope>
    <source>
        <strain evidence="8">ATCC 56472 / CBS 6340 / NRRL Y-8284</strain>
    </source>
</reference>
<keyword evidence="3" id="KW-0378">Hydrolase</keyword>
<dbReference type="GO" id="GO:0006508">
    <property type="term" value="P:proteolysis"/>
    <property type="evidence" value="ECO:0007669"/>
    <property type="project" value="UniProtKB-KW"/>
</dbReference>
<gene>
    <name evidence="7" type="ordered locus">KLTH0H16016g</name>
</gene>
<accession>C5E3S8</accession>
<dbReference type="InParanoid" id="C5E3S8"/>
<keyword evidence="4" id="KW-0788">Thiol protease</keyword>
<dbReference type="EMBL" id="CU928180">
    <property type="protein sequence ID" value="CAR30689.1"/>
    <property type="molecule type" value="Genomic_DNA"/>
</dbReference>
<dbReference type="Gene3D" id="2.60.120.380">
    <property type="match status" value="1"/>
</dbReference>
<dbReference type="PANTHER" id="PTHR46143">
    <property type="entry name" value="CALPAIN-7"/>
    <property type="match status" value="1"/>
</dbReference>
<sequence length="707" mass="80585">MSLKNAELAWKTLNDAIWNAQVLGKVDKTRWEEVRKTVRELGDDEISRAFTRHEECRGKFGFETRFLWLTSVLNGRRYPPVNADNGGPVSWNEETNETSSNRYASDQHAPITTCTDRTQPPPKQFRNPEIEQNSRISDCSFVASLINIRCQCPEYVKVSRVGSSSVFNVNLHFNGASNRLVRVKLSNIPSDSEGGRLAILSENAEDAALELAYFQIRNGSKHTFAGSNAAIDTFLLGGFVPEIYKIKEDTCNYIRNLLQKGICLVTLGTGQTVKSSQYLINHDYPVLGLDREGRIIVRDPLCISKTFPLNEQAFLENFNVAYVNWKCSLLFSEHQKVHFKYSAQKCNASMSLLNKPIFRLKNESKSSEPLWVLLERHLGNYNVKNNGCAVREATRDLYPLDTEKGSNTGFHLLKLTLEPGDFKYIYCHSDVSANFTLHLLHVSRCVRAERFNANSISASVEDEWNTATDHGPFSNPTYYMNPTFELIIDAKDQSTHYANIQLESIGNSLVNVQIFHHDDHDLTRPILFDGHYENKVHVRRAVPLSTGTPYKIICSAYEKYTNKSFRLSVTDPAEQCRLLLRRIYPQFGSRMYHTKHEFFWPQNSNRKKIEIVPSATMELQIRLLPLQFSSALSIRCNIFLSDTGQAILTNNDFSPTPRHGKVIEKFKVIKSQRLTLIIEKDGPSTISSDVPIRLEIGSDFEILLYDR</sequence>
<feature type="region of interest" description="Disordered" evidence="6">
    <location>
        <begin position="84"/>
        <end position="121"/>
    </location>
</feature>
<dbReference type="eggNOG" id="KOG0045">
    <property type="taxonomic scope" value="Eukaryota"/>
</dbReference>
<dbReference type="HOGENOM" id="CLU_395483_0_0_1"/>
<evidence type="ECO:0000256" key="6">
    <source>
        <dbReference type="SAM" id="MobiDB-lite"/>
    </source>
</evidence>
<name>C5E3S8_LACTC</name>
<dbReference type="OrthoDB" id="167576at2759"/>
<protein>
    <recommendedName>
        <fullName evidence="5">Cysteine protease RIM13</fullName>
    </recommendedName>
</protein>